<keyword evidence="2" id="KW-1133">Transmembrane helix</keyword>
<dbReference type="EMBL" id="CAUYUJ010014720">
    <property type="protein sequence ID" value="CAK0845177.1"/>
    <property type="molecule type" value="Genomic_DNA"/>
</dbReference>
<evidence type="ECO:0000256" key="2">
    <source>
        <dbReference type="SAM" id="Phobius"/>
    </source>
</evidence>
<feature type="transmembrane region" description="Helical" evidence="2">
    <location>
        <begin position="320"/>
        <end position="337"/>
    </location>
</feature>
<evidence type="ECO:0000313" key="4">
    <source>
        <dbReference type="Proteomes" id="UP001189429"/>
    </source>
</evidence>
<keyword evidence="4" id="KW-1185">Reference proteome</keyword>
<proteinExistence type="predicted"/>
<comment type="caution">
    <text evidence="3">The sequence shown here is derived from an EMBL/GenBank/DDBJ whole genome shotgun (WGS) entry which is preliminary data.</text>
</comment>
<keyword evidence="2" id="KW-0472">Membrane</keyword>
<reference evidence="3" key="1">
    <citation type="submission" date="2023-10" db="EMBL/GenBank/DDBJ databases">
        <authorList>
            <person name="Chen Y."/>
            <person name="Shah S."/>
            <person name="Dougan E. K."/>
            <person name="Thang M."/>
            <person name="Chan C."/>
        </authorList>
    </citation>
    <scope>NUCLEOTIDE SEQUENCE [LARGE SCALE GENOMIC DNA]</scope>
</reference>
<feature type="transmembrane region" description="Helical" evidence="2">
    <location>
        <begin position="208"/>
        <end position="227"/>
    </location>
</feature>
<feature type="region of interest" description="Disordered" evidence="1">
    <location>
        <begin position="417"/>
        <end position="438"/>
    </location>
</feature>
<sequence>MGTTTVMVMMAAIVPRVRVWTNMSSTVMILGKWTVRLTIAGGLLARLRALSLRGCGTAVAGLAYARIGQVVQSGRDAHVPCLDRGRGYTAVPLSAAAAAALCPNKALAARGLAAVLGCLLASAEVSVDFRQLELLRSVFPSDLEPWDAIANEGPSGSRMDSIARRAMRKWQGDKKSGLRWASLAFIDAGQETGFVKARNPRLIQNMRICCLVSGVGLTAELIMFRVWDLSPDRYQSEEQMKINQLSNLSFTMLWVYNMVVWTSTLSCFTRRIPPPVLEIIYTLSISVGMVAFVLATPHYAGRLLGLDTKTHLEPRQLTDTFVVLGLDALVTSTHIVLPIRYHLMLCVQVCSILCYAIPAMVLGSAHPGNFPHTMVAFSMLIYGLPSATQPGQGGEDTLPGADPGEVLEIRVGVPAGHVQGQAQGTEDEAESARRRGVG</sequence>
<gene>
    <name evidence="3" type="ORF">PCOR1329_LOCUS39053</name>
</gene>
<evidence type="ECO:0000313" key="3">
    <source>
        <dbReference type="EMBL" id="CAK0845177.1"/>
    </source>
</evidence>
<protein>
    <submittedName>
        <fullName evidence="3">Uncharacterized protein</fullName>
    </submittedName>
</protein>
<name>A0ABN9TH02_9DINO</name>
<feature type="transmembrane region" description="Helical" evidence="2">
    <location>
        <begin position="280"/>
        <end position="300"/>
    </location>
</feature>
<feature type="transmembrane region" description="Helical" evidence="2">
    <location>
        <begin position="344"/>
        <end position="365"/>
    </location>
</feature>
<accession>A0ABN9TH02</accession>
<dbReference type="Proteomes" id="UP001189429">
    <property type="component" value="Unassembled WGS sequence"/>
</dbReference>
<keyword evidence="2" id="KW-0812">Transmembrane</keyword>
<organism evidence="3 4">
    <name type="scientific">Prorocentrum cordatum</name>
    <dbReference type="NCBI Taxonomy" id="2364126"/>
    <lineage>
        <taxon>Eukaryota</taxon>
        <taxon>Sar</taxon>
        <taxon>Alveolata</taxon>
        <taxon>Dinophyceae</taxon>
        <taxon>Prorocentrales</taxon>
        <taxon>Prorocentraceae</taxon>
        <taxon>Prorocentrum</taxon>
    </lineage>
</organism>
<feature type="transmembrane region" description="Helical" evidence="2">
    <location>
        <begin position="247"/>
        <end position="268"/>
    </location>
</feature>
<evidence type="ECO:0000256" key="1">
    <source>
        <dbReference type="SAM" id="MobiDB-lite"/>
    </source>
</evidence>